<evidence type="ECO:0000313" key="2">
    <source>
        <dbReference type="Proteomes" id="UP001055102"/>
    </source>
</evidence>
<reference evidence="1" key="2">
    <citation type="submission" date="2021-08" db="EMBL/GenBank/DDBJ databases">
        <authorList>
            <person name="Tani A."/>
            <person name="Ola A."/>
            <person name="Ogura Y."/>
            <person name="Katsura K."/>
            <person name="Hayashi T."/>
        </authorList>
    </citation>
    <scope>NUCLEOTIDE SEQUENCE</scope>
    <source>
        <strain evidence="1">LMG 23639</strain>
    </source>
</reference>
<name>A0ABQ4SV88_9HYPH</name>
<dbReference type="EMBL" id="BPQR01000016">
    <property type="protein sequence ID" value="GJE05709.1"/>
    <property type="molecule type" value="Genomic_DNA"/>
</dbReference>
<accession>A0ABQ4SV88</accession>
<comment type="caution">
    <text evidence="1">The sequence shown here is derived from an EMBL/GenBank/DDBJ whole genome shotgun (WGS) entry which is preliminary data.</text>
</comment>
<gene>
    <name evidence="1" type="ORF">AOPFMNJM_1015</name>
</gene>
<proteinExistence type="predicted"/>
<dbReference type="Proteomes" id="UP001055102">
    <property type="component" value="Unassembled WGS sequence"/>
</dbReference>
<protein>
    <submittedName>
        <fullName evidence="1">Uncharacterized protein</fullName>
    </submittedName>
</protein>
<organism evidence="1 2">
    <name type="scientific">Methylobacterium jeotgali</name>
    <dbReference type="NCBI Taxonomy" id="381630"/>
    <lineage>
        <taxon>Bacteria</taxon>
        <taxon>Pseudomonadati</taxon>
        <taxon>Pseudomonadota</taxon>
        <taxon>Alphaproteobacteria</taxon>
        <taxon>Hyphomicrobiales</taxon>
        <taxon>Methylobacteriaceae</taxon>
        <taxon>Methylobacterium</taxon>
    </lineage>
</organism>
<reference evidence="1" key="1">
    <citation type="journal article" date="2021" name="Front. Microbiol.">
        <title>Comprehensive Comparative Genomics and Phenotyping of Methylobacterium Species.</title>
        <authorList>
            <person name="Alessa O."/>
            <person name="Ogura Y."/>
            <person name="Fujitani Y."/>
            <person name="Takami H."/>
            <person name="Hayashi T."/>
            <person name="Sahin N."/>
            <person name="Tani A."/>
        </authorList>
    </citation>
    <scope>NUCLEOTIDE SEQUENCE</scope>
    <source>
        <strain evidence="1">LMG 23639</strain>
    </source>
</reference>
<keyword evidence="2" id="KW-1185">Reference proteome</keyword>
<evidence type="ECO:0000313" key="1">
    <source>
        <dbReference type="EMBL" id="GJE05709.1"/>
    </source>
</evidence>
<sequence>MSVISRAKTWAGEASARLAEALAALADTVAPAPQPKPVPVRVRNERRR</sequence>
<dbReference type="RefSeq" id="WP_238274374.1">
    <property type="nucleotide sequence ID" value="NZ_BPQR01000016.1"/>
</dbReference>